<dbReference type="EMBL" id="FO082273">
    <property type="protein sequence ID" value="CCO17015.1"/>
    <property type="molecule type" value="Genomic_DNA"/>
</dbReference>
<dbReference type="OrthoDB" id="10620055at2759"/>
<dbReference type="Gene3D" id="2.120.10.10">
    <property type="match status" value="1"/>
</dbReference>
<evidence type="ECO:0000313" key="4">
    <source>
        <dbReference type="Proteomes" id="UP000198341"/>
    </source>
</evidence>
<evidence type="ECO:0000256" key="1">
    <source>
        <dbReference type="SAM" id="MobiDB-lite"/>
    </source>
</evidence>
<proteinExistence type="predicted"/>
<name>K8EX29_9CHLO</name>
<dbReference type="InterPro" id="IPR036278">
    <property type="entry name" value="Sialidase_sf"/>
</dbReference>
<dbReference type="Proteomes" id="UP000198341">
    <property type="component" value="Chromosome 6"/>
</dbReference>
<evidence type="ECO:0000313" key="3">
    <source>
        <dbReference type="EMBL" id="CCO17015.1"/>
    </source>
</evidence>
<evidence type="ECO:0000259" key="2">
    <source>
        <dbReference type="Pfam" id="PF13088"/>
    </source>
</evidence>
<feature type="domain" description="Sialidase" evidence="2">
    <location>
        <begin position="447"/>
        <end position="601"/>
    </location>
</feature>
<sequence>MKKKREFVVVLLFLVFVYFFLASFFNSSSASSSSFKSRSRGNGDGFNIQEKKTGTNGDGLFFSSKNNNNKDNNKDNEENLRALEEIFLEEESQSSVSADPLDLQFLGLQSSLGGASSSCKFQFEIASWRETRLFFALHPECRHLDKCESELPSQTTLSKQVFDSGGGGGSSVDSRDEKNEMIIKHSTYVKRFDEDLRYAHMATIAKMKDERMILLYQAAPAAKKDVDGSDGGGGDDGNGGGDGGDATYYEYKLATEGLQDQHIEYTQSKDLEGKRWTPPVKLPIYNDAAVWSPVVHIDNNQVYVFYSESTGCKKAIPCKPPQCPKGEVCEVDSHAEMCHHTPKSLWVPGGDIKYIKSIGDPAENKWTKAVTILSQDEGGGIPKVIANSLIVMKKTGHWVLPYWREQQNAIEDGTCTRKPEFKGSSGPDCRWNKRSRCMTGAQPFSGVLVSENRGKTWQPRGQITQSNTSLIEGSIAELNDGRIIQVFRTRVGCLYKSYSKDEGKSWTEPEPMPVPNPNSKVFLMRLEPNGELLLAFNNMKNQYRSRRGATKCRACRTHLHVAISRDGDGNEWETIARLEDEIGYEAPRIHYPYMAQKDASSVLVAYTRFYLGKRKGLTSLDQGVKVAEIDLKSIV</sequence>
<dbReference type="SUPFAM" id="SSF50939">
    <property type="entry name" value="Sialidases"/>
    <property type="match status" value="1"/>
</dbReference>
<dbReference type="CDD" id="cd15482">
    <property type="entry name" value="Sialidase_non-viral"/>
    <property type="match status" value="1"/>
</dbReference>
<keyword evidence="4" id="KW-1185">Reference proteome</keyword>
<feature type="compositionally biased region" description="Gly residues" evidence="1">
    <location>
        <begin position="229"/>
        <end position="242"/>
    </location>
</feature>
<dbReference type="PANTHER" id="PTHR43752">
    <property type="entry name" value="BNR/ASP-BOX REPEAT FAMILY PROTEIN"/>
    <property type="match status" value="1"/>
</dbReference>
<gene>
    <name evidence="3" type="ORF">Bathy06g00870</name>
</gene>
<feature type="region of interest" description="Disordered" evidence="1">
    <location>
        <begin position="29"/>
        <end position="75"/>
    </location>
</feature>
<dbReference type="KEGG" id="bpg:Bathy06g00870"/>
<dbReference type="Pfam" id="PF13088">
    <property type="entry name" value="BNR_2"/>
    <property type="match status" value="1"/>
</dbReference>
<feature type="region of interest" description="Disordered" evidence="1">
    <location>
        <begin position="223"/>
        <end position="242"/>
    </location>
</feature>
<dbReference type="AlphaFoldDB" id="K8EX29"/>
<dbReference type="GeneID" id="19015067"/>
<dbReference type="RefSeq" id="XP_007512415.1">
    <property type="nucleotide sequence ID" value="XM_007512353.1"/>
</dbReference>
<organism evidence="3 4">
    <name type="scientific">Bathycoccus prasinos</name>
    <dbReference type="NCBI Taxonomy" id="41875"/>
    <lineage>
        <taxon>Eukaryota</taxon>
        <taxon>Viridiplantae</taxon>
        <taxon>Chlorophyta</taxon>
        <taxon>Mamiellophyceae</taxon>
        <taxon>Mamiellales</taxon>
        <taxon>Bathycoccaceae</taxon>
        <taxon>Bathycoccus</taxon>
    </lineage>
</organism>
<reference evidence="3 4" key="1">
    <citation type="submission" date="2011-10" db="EMBL/GenBank/DDBJ databases">
        <authorList>
            <person name="Genoscope - CEA"/>
        </authorList>
    </citation>
    <scope>NUCLEOTIDE SEQUENCE [LARGE SCALE GENOMIC DNA]</scope>
    <source>
        <strain evidence="3 4">RCC 1105</strain>
    </source>
</reference>
<accession>K8EX29</accession>
<feature type="region of interest" description="Disordered" evidence="1">
    <location>
        <begin position="158"/>
        <end position="177"/>
    </location>
</feature>
<dbReference type="InterPro" id="IPR011040">
    <property type="entry name" value="Sialidase"/>
</dbReference>
<dbReference type="PANTHER" id="PTHR43752:SF2">
    <property type="entry name" value="BNR_ASP-BOX REPEAT FAMILY PROTEIN"/>
    <property type="match status" value="1"/>
</dbReference>
<protein>
    <submittedName>
        <fullName evidence="3">Probable sialidase</fullName>
    </submittedName>
</protein>